<protein>
    <recommendedName>
        <fullName evidence="2">Nudix hydrolase domain-containing protein</fullName>
    </recommendedName>
</protein>
<dbReference type="GO" id="GO:0016787">
    <property type="term" value="F:hydrolase activity"/>
    <property type="evidence" value="ECO:0007669"/>
    <property type="project" value="UniProtKB-KW"/>
</dbReference>
<organism evidence="3 4">
    <name type="scientific">Candidatus Yanofskybacteria bacterium RIFCSPLOWO2_02_FULL_43_10b</name>
    <dbReference type="NCBI Taxonomy" id="1802704"/>
    <lineage>
        <taxon>Bacteria</taxon>
        <taxon>Candidatus Yanofskyibacteriota</taxon>
    </lineage>
</organism>
<evidence type="ECO:0000259" key="2">
    <source>
        <dbReference type="PROSITE" id="PS51462"/>
    </source>
</evidence>
<accession>A0A1F8H647</accession>
<dbReference type="SUPFAM" id="SSF55811">
    <property type="entry name" value="Nudix"/>
    <property type="match status" value="1"/>
</dbReference>
<keyword evidence="1" id="KW-0378">Hydrolase</keyword>
<reference evidence="3 4" key="1">
    <citation type="journal article" date="2016" name="Nat. Commun.">
        <title>Thousands of microbial genomes shed light on interconnected biogeochemical processes in an aquifer system.</title>
        <authorList>
            <person name="Anantharaman K."/>
            <person name="Brown C.T."/>
            <person name="Hug L.A."/>
            <person name="Sharon I."/>
            <person name="Castelle C.J."/>
            <person name="Probst A.J."/>
            <person name="Thomas B.C."/>
            <person name="Singh A."/>
            <person name="Wilkins M.J."/>
            <person name="Karaoz U."/>
            <person name="Brodie E.L."/>
            <person name="Williams K.H."/>
            <person name="Hubbard S.S."/>
            <person name="Banfield J.F."/>
        </authorList>
    </citation>
    <scope>NUCLEOTIDE SEQUENCE [LARGE SCALE GENOMIC DNA]</scope>
</reference>
<evidence type="ECO:0000313" key="4">
    <source>
        <dbReference type="Proteomes" id="UP000177676"/>
    </source>
</evidence>
<evidence type="ECO:0000313" key="3">
    <source>
        <dbReference type="EMBL" id="OGN32508.1"/>
    </source>
</evidence>
<dbReference type="InterPro" id="IPR000086">
    <property type="entry name" value="NUDIX_hydrolase_dom"/>
</dbReference>
<dbReference type="EMBL" id="MGKS01000013">
    <property type="protein sequence ID" value="OGN32508.1"/>
    <property type="molecule type" value="Genomic_DNA"/>
</dbReference>
<feature type="domain" description="Nudix hydrolase" evidence="2">
    <location>
        <begin position="67"/>
        <end position="222"/>
    </location>
</feature>
<dbReference type="Gene3D" id="3.90.79.10">
    <property type="entry name" value="Nucleoside Triphosphate Pyrophosphohydrolase"/>
    <property type="match status" value="1"/>
</dbReference>
<dbReference type="Proteomes" id="UP000177676">
    <property type="component" value="Unassembled WGS sequence"/>
</dbReference>
<comment type="caution">
    <text evidence="3">The sequence shown here is derived from an EMBL/GenBank/DDBJ whole genome shotgun (WGS) entry which is preliminary data.</text>
</comment>
<dbReference type="AlphaFoldDB" id="A0A1F8H647"/>
<dbReference type="Pfam" id="PF00293">
    <property type="entry name" value="NUDIX"/>
    <property type="match status" value="1"/>
</dbReference>
<dbReference type="PROSITE" id="PS00893">
    <property type="entry name" value="NUDIX_BOX"/>
    <property type="match status" value="1"/>
</dbReference>
<proteinExistence type="predicted"/>
<dbReference type="InterPro" id="IPR015797">
    <property type="entry name" value="NUDIX_hydrolase-like_dom_sf"/>
</dbReference>
<dbReference type="PROSITE" id="PS51462">
    <property type="entry name" value="NUDIX"/>
    <property type="match status" value="1"/>
</dbReference>
<dbReference type="InterPro" id="IPR020084">
    <property type="entry name" value="NUDIX_hydrolase_CS"/>
</dbReference>
<evidence type="ECO:0000256" key="1">
    <source>
        <dbReference type="ARBA" id="ARBA00022801"/>
    </source>
</evidence>
<gene>
    <name evidence="3" type="ORF">A3I92_01890</name>
</gene>
<sequence length="259" mass="29136">MYSSQETKEFLKQVRWEEGKIVRVVEGPYRYRIVAHCSSFGRQKATFANGEYPYFCYIESVDGNGRWIKQGTGLVPVLSDGRLIMVVEQRAPQGRFPGRPTIAQIGGQKVDLNVFGPFSSLEFPGGAIDGQEGLKAGFLRELQEETGVENQSALFYKRRWPVYSLGSDEARQQFLGVVFLSGLSFASQVTTDGGLTILALTPEEVEQNIRNGVIHSAQAALSEWSFYQEVARARRDKNFMDKLRESGYLEIEQIRISKS</sequence>
<name>A0A1F8H647_9BACT</name>